<feature type="transmembrane region" description="Helical" evidence="6">
    <location>
        <begin position="266"/>
        <end position="283"/>
    </location>
</feature>
<feature type="transmembrane region" description="Helical" evidence="6">
    <location>
        <begin position="322"/>
        <end position="342"/>
    </location>
</feature>
<keyword evidence="3 6" id="KW-0812">Transmembrane</keyword>
<evidence type="ECO:0000313" key="8">
    <source>
        <dbReference type="EMBL" id="MBW8286269.1"/>
    </source>
</evidence>
<sequence length="391" mass="40306">MPLAIYVLGLSIFAMTTSEFMVAGMMPSLAAQFGVSLTAIGYLVSAFAASIVVGGPILTVMLLKASKKNTLLTLVALFFVSQLIGATAHSYEVMLASRVLSGVAESAFFGVSLAVCVDIVGPQRIGRASSIVLGGLMVASVVGLPAATLIDQHLGWRASFWIVAGMMLFCGLVIAVQVPKSPKAAEISLKQEFAAFRNADLWAAYGTSGLIIGATFAAFTYFAPIFTEVSGFSTATVPALFACYGLATIVGTMITGRLADKHTMGVLAVGLVILISLLALFALKAESQAVTIVAVALLGLVGLPMNPAMAIRVMRVANNGPLVNTVHTAVINVGIVVGSWAGGSVMSAGHGLRAPLWVGVALAIAGLVSVLPFLRRHSAEGVRARLAGATR</sequence>
<dbReference type="CDD" id="cd17324">
    <property type="entry name" value="MFS_NepI_like"/>
    <property type="match status" value="1"/>
</dbReference>
<feature type="transmembrane region" description="Helical" evidence="6">
    <location>
        <begin position="289"/>
        <end position="310"/>
    </location>
</feature>
<keyword evidence="2" id="KW-1003">Cell membrane</keyword>
<evidence type="ECO:0000256" key="1">
    <source>
        <dbReference type="ARBA" id="ARBA00004651"/>
    </source>
</evidence>
<name>A0ABS7FAC1_9NEIS</name>
<gene>
    <name evidence="8" type="ORF">KIF53_01285</name>
</gene>
<dbReference type="Pfam" id="PF07690">
    <property type="entry name" value="MFS_1"/>
    <property type="match status" value="1"/>
</dbReference>
<feature type="transmembrane region" description="Helical" evidence="6">
    <location>
        <begin position="235"/>
        <end position="254"/>
    </location>
</feature>
<feature type="transmembrane region" description="Helical" evidence="6">
    <location>
        <begin position="103"/>
        <end position="121"/>
    </location>
</feature>
<dbReference type="SUPFAM" id="SSF103473">
    <property type="entry name" value="MFS general substrate transporter"/>
    <property type="match status" value="1"/>
</dbReference>
<dbReference type="Gene3D" id="1.20.1250.20">
    <property type="entry name" value="MFS general substrate transporter like domains"/>
    <property type="match status" value="2"/>
</dbReference>
<feature type="transmembrane region" description="Helical" evidence="6">
    <location>
        <begin position="156"/>
        <end position="178"/>
    </location>
</feature>
<feature type="domain" description="Major facilitator superfamily (MFS) profile" evidence="7">
    <location>
        <begin position="1"/>
        <end position="378"/>
    </location>
</feature>
<dbReference type="PROSITE" id="PS50850">
    <property type="entry name" value="MFS"/>
    <property type="match status" value="1"/>
</dbReference>
<dbReference type="PANTHER" id="PTHR43124">
    <property type="entry name" value="PURINE EFFLUX PUMP PBUE"/>
    <property type="match status" value="1"/>
</dbReference>
<feature type="transmembrane region" description="Helical" evidence="6">
    <location>
        <begin position="42"/>
        <end position="63"/>
    </location>
</feature>
<comment type="caution">
    <text evidence="8">The sequence shown here is derived from an EMBL/GenBank/DDBJ whole genome shotgun (WGS) entry which is preliminary data.</text>
</comment>
<evidence type="ECO:0000256" key="4">
    <source>
        <dbReference type="ARBA" id="ARBA00022989"/>
    </source>
</evidence>
<organism evidence="8 9">
    <name type="scientific">Chromobacterium subtsugae</name>
    <dbReference type="NCBI Taxonomy" id="251747"/>
    <lineage>
        <taxon>Bacteria</taxon>
        <taxon>Pseudomonadati</taxon>
        <taxon>Pseudomonadota</taxon>
        <taxon>Betaproteobacteria</taxon>
        <taxon>Neisseriales</taxon>
        <taxon>Chromobacteriaceae</taxon>
        <taxon>Chromobacterium</taxon>
    </lineage>
</organism>
<dbReference type="InterPro" id="IPR050189">
    <property type="entry name" value="MFS_Efflux_Transporters"/>
</dbReference>
<evidence type="ECO:0000256" key="3">
    <source>
        <dbReference type="ARBA" id="ARBA00022692"/>
    </source>
</evidence>
<evidence type="ECO:0000256" key="6">
    <source>
        <dbReference type="SAM" id="Phobius"/>
    </source>
</evidence>
<feature type="transmembrane region" description="Helical" evidence="6">
    <location>
        <begin position="354"/>
        <end position="374"/>
    </location>
</feature>
<dbReference type="RefSeq" id="WP_043572661.1">
    <property type="nucleotide sequence ID" value="NZ_CP142381.1"/>
</dbReference>
<keyword evidence="5 6" id="KW-0472">Membrane</keyword>
<keyword evidence="9" id="KW-1185">Reference proteome</keyword>
<evidence type="ECO:0000256" key="2">
    <source>
        <dbReference type="ARBA" id="ARBA00022475"/>
    </source>
</evidence>
<dbReference type="PANTHER" id="PTHR43124:SF8">
    <property type="entry name" value="INNER MEMBRANE TRANSPORT PROTEIN YDHP"/>
    <property type="match status" value="1"/>
</dbReference>
<accession>A0ABS7FAC1</accession>
<dbReference type="InterPro" id="IPR020846">
    <property type="entry name" value="MFS_dom"/>
</dbReference>
<dbReference type="Proteomes" id="UP000711178">
    <property type="component" value="Unassembled WGS sequence"/>
</dbReference>
<evidence type="ECO:0000313" key="9">
    <source>
        <dbReference type="Proteomes" id="UP000711178"/>
    </source>
</evidence>
<reference evidence="8 9" key="1">
    <citation type="submission" date="2021-05" db="EMBL/GenBank/DDBJ databases">
        <title>Draft Whole Genome Sequencing Of Biosensor Chromobacterium violaceum Strain CV026 Reveals A Regulatory RNA In Chromobacterium violaceum Phenotype Regulatory Network.</title>
        <authorList>
            <person name="Hong K.W."/>
            <person name="Chan K.G."/>
            <person name="Chang C.-Y."/>
        </authorList>
    </citation>
    <scope>NUCLEOTIDE SEQUENCE [LARGE SCALE GENOMIC DNA]</scope>
    <source>
        <strain evidence="8 9">ATCC 31532</strain>
    </source>
</reference>
<evidence type="ECO:0000256" key="5">
    <source>
        <dbReference type="ARBA" id="ARBA00023136"/>
    </source>
</evidence>
<keyword evidence="4 6" id="KW-1133">Transmembrane helix</keyword>
<dbReference type="InterPro" id="IPR036259">
    <property type="entry name" value="MFS_trans_sf"/>
</dbReference>
<dbReference type="EMBL" id="JAHDTB010000001">
    <property type="protein sequence ID" value="MBW8286269.1"/>
    <property type="molecule type" value="Genomic_DNA"/>
</dbReference>
<feature type="transmembrane region" description="Helical" evidence="6">
    <location>
        <begin position="70"/>
        <end position="91"/>
    </location>
</feature>
<feature type="transmembrane region" description="Helical" evidence="6">
    <location>
        <begin position="128"/>
        <end position="150"/>
    </location>
</feature>
<dbReference type="InterPro" id="IPR011701">
    <property type="entry name" value="MFS"/>
</dbReference>
<comment type="subcellular location">
    <subcellularLocation>
        <location evidence="1">Cell membrane</location>
        <topology evidence="1">Multi-pass membrane protein</topology>
    </subcellularLocation>
</comment>
<proteinExistence type="predicted"/>
<protein>
    <submittedName>
        <fullName evidence="8">MFS transporter</fullName>
    </submittedName>
</protein>
<dbReference type="GeneID" id="89683495"/>
<feature type="transmembrane region" description="Helical" evidence="6">
    <location>
        <begin position="199"/>
        <end position="223"/>
    </location>
</feature>
<evidence type="ECO:0000259" key="7">
    <source>
        <dbReference type="PROSITE" id="PS50850"/>
    </source>
</evidence>